<dbReference type="Proteomes" id="UP000626697">
    <property type="component" value="Unassembled WGS sequence"/>
</dbReference>
<comment type="caution">
    <text evidence="1">The sequence shown here is derived from an EMBL/GenBank/DDBJ whole genome shotgun (WGS) entry which is preliminary data.</text>
</comment>
<organism evidence="1 2">
    <name type="scientific">Peribacillus huizhouensis</name>
    <dbReference type="NCBI Taxonomy" id="1501239"/>
    <lineage>
        <taxon>Bacteria</taxon>
        <taxon>Bacillati</taxon>
        <taxon>Bacillota</taxon>
        <taxon>Bacilli</taxon>
        <taxon>Bacillales</taxon>
        <taxon>Bacillaceae</taxon>
        <taxon>Peribacillus</taxon>
    </lineage>
</organism>
<protein>
    <submittedName>
        <fullName evidence="1">Uncharacterized protein</fullName>
    </submittedName>
</protein>
<name>A0ABR6CPX9_9BACI</name>
<evidence type="ECO:0000313" key="1">
    <source>
        <dbReference type="EMBL" id="MBA9027091.1"/>
    </source>
</evidence>
<reference evidence="1 2" key="1">
    <citation type="submission" date="2020-08" db="EMBL/GenBank/DDBJ databases">
        <title>Genomic Encyclopedia of Type Strains, Phase IV (KMG-IV): sequencing the most valuable type-strain genomes for metagenomic binning, comparative biology and taxonomic classification.</title>
        <authorList>
            <person name="Goeker M."/>
        </authorList>
    </citation>
    <scope>NUCLEOTIDE SEQUENCE [LARGE SCALE GENOMIC DNA]</scope>
    <source>
        <strain evidence="1 2">DSM 105481</strain>
    </source>
</reference>
<proteinExistence type="predicted"/>
<gene>
    <name evidence="1" type="ORF">HNP81_002381</name>
</gene>
<keyword evidence="2" id="KW-1185">Reference proteome</keyword>
<sequence>MSKSRLISSKIIANLLLWRYYQYERSDDVVIEYMV</sequence>
<dbReference type="EMBL" id="JACJHX010000006">
    <property type="protein sequence ID" value="MBA9027091.1"/>
    <property type="molecule type" value="Genomic_DNA"/>
</dbReference>
<evidence type="ECO:0000313" key="2">
    <source>
        <dbReference type="Proteomes" id="UP000626697"/>
    </source>
</evidence>
<accession>A0ABR6CPX9</accession>